<dbReference type="GO" id="GO:0050660">
    <property type="term" value="F:flavin adenine dinucleotide binding"/>
    <property type="evidence" value="ECO:0007669"/>
    <property type="project" value="TreeGrafter"/>
</dbReference>
<evidence type="ECO:0000256" key="1">
    <source>
        <dbReference type="ARBA" id="ARBA00001917"/>
    </source>
</evidence>
<evidence type="ECO:0000313" key="7">
    <source>
        <dbReference type="Proteomes" id="UP000267187"/>
    </source>
</evidence>
<comment type="caution">
    <text evidence="6">The sequence shown here is derived from an EMBL/GenBank/DDBJ whole genome shotgun (WGS) entry which is preliminary data.</text>
</comment>
<dbReference type="AlphaFoldDB" id="A0A3M0A8E3"/>
<comment type="cofactor">
    <cofactor evidence="1">
        <name>FMN</name>
        <dbReference type="ChEBI" id="CHEBI:58210"/>
    </cofactor>
</comment>
<dbReference type="RefSeq" id="WP_121876516.1">
    <property type="nucleotide sequence ID" value="NZ_REFJ01000002.1"/>
</dbReference>
<accession>A0A3M0A8E3</accession>
<keyword evidence="2" id="KW-0285">Flavoprotein</keyword>
<dbReference type="InterPro" id="IPR008254">
    <property type="entry name" value="Flavodoxin/NO_synth"/>
</dbReference>
<dbReference type="GO" id="GO:0010181">
    <property type="term" value="F:FMN binding"/>
    <property type="evidence" value="ECO:0007669"/>
    <property type="project" value="InterPro"/>
</dbReference>
<organism evidence="6 7">
    <name type="scientific">Umboniibacter marinipuniceus</name>
    <dbReference type="NCBI Taxonomy" id="569599"/>
    <lineage>
        <taxon>Bacteria</taxon>
        <taxon>Pseudomonadati</taxon>
        <taxon>Pseudomonadota</taxon>
        <taxon>Gammaproteobacteria</taxon>
        <taxon>Cellvibrionales</taxon>
        <taxon>Cellvibrionaceae</taxon>
        <taxon>Umboniibacter</taxon>
    </lineage>
</organism>
<dbReference type="InterPro" id="IPR029039">
    <property type="entry name" value="Flavoprotein-like_sf"/>
</dbReference>
<dbReference type="PRINTS" id="PR00369">
    <property type="entry name" value="FLAVODOXIN"/>
</dbReference>
<evidence type="ECO:0000256" key="3">
    <source>
        <dbReference type="ARBA" id="ARBA00022643"/>
    </source>
</evidence>
<dbReference type="InterPro" id="IPR001094">
    <property type="entry name" value="Flavdoxin-like"/>
</dbReference>
<protein>
    <submittedName>
        <fullName evidence="6">MioC protein</fullName>
    </submittedName>
</protein>
<proteinExistence type="predicted"/>
<dbReference type="PANTHER" id="PTHR19384:SF128">
    <property type="entry name" value="NADPH OXIDOREDUCTASE A"/>
    <property type="match status" value="1"/>
</dbReference>
<dbReference type="Pfam" id="PF00258">
    <property type="entry name" value="Flavodoxin_1"/>
    <property type="match status" value="1"/>
</dbReference>
<sequence length="147" mass="16062">MAKVLVAVASVTGTARDIANDLINANEHLSEVEEPEIISRWCEDEDSILLLVTSTTGAGDIPIPLNRFHQLLTTEFPRIAGKRFALIALGDSSYSTFAEAGNALELALEDIGAQVVCPRLTLDATEHFEPNEEAMSWFNQELAQYVS</sequence>
<dbReference type="OrthoDB" id="359268at2"/>
<evidence type="ECO:0000313" key="6">
    <source>
        <dbReference type="EMBL" id="RMA81373.1"/>
    </source>
</evidence>
<evidence type="ECO:0000256" key="2">
    <source>
        <dbReference type="ARBA" id="ARBA00022630"/>
    </source>
</evidence>
<gene>
    <name evidence="6" type="ORF">DFR27_1193</name>
</gene>
<keyword evidence="7" id="KW-1185">Reference proteome</keyword>
<feature type="domain" description="Flavodoxin-like" evidence="5">
    <location>
        <begin position="4"/>
        <end position="142"/>
    </location>
</feature>
<dbReference type="PROSITE" id="PS50902">
    <property type="entry name" value="FLAVODOXIN_LIKE"/>
    <property type="match status" value="1"/>
</dbReference>
<keyword evidence="4" id="KW-0249">Electron transport</keyword>
<dbReference type="Gene3D" id="3.40.50.360">
    <property type="match status" value="1"/>
</dbReference>
<dbReference type="EMBL" id="REFJ01000002">
    <property type="protein sequence ID" value="RMA81373.1"/>
    <property type="molecule type" value="Genomic_DNA"/>
</dbReference>
<dbReference type="Proteomes" id="UP000267187">
    <property type="component" value="Unassembled WGS sequence"/>
</dbReference>
<dbReference type="GO" id="GO:0005829">
    <property type="term" value="C:cytosol"/>
    <property type="evidence" value="ECO:0007669"/>
    <property type="project" value="TreeGrafter"/>
</dbReference>
<name>A0A3M0A8E3_9GAMM</name>
<dbReference type="PANTHER" id="PTHR19384">
    <property type="entry name" value="NITRIC OXIDE SYNTHASE-RELATED"/>
    <property type="match status" value="1"/>
</dbReference>
<reference evidence="6 7" key="1">
    <citation type="submission" date="2018-10" db="EMBL/GenBank/DDBJ databases">
        <title>Genomic Encyclopedia of Type Strains, Phase IV (KMG-IV): sequencing the most valuable type-strain genomes for metagenomic binning, comparative biology and taxonomic classification.</title>
        <authorList>
            <person name="Goeker M."/>
        </authorList>
    </citation>
    <scope>NUCLEOTIDE SEQUENCE [LARGE SCALE GENOMIC DNA]</scope>
    <source>
        <strain evidence="6 7">DSM 25080</strain>
    </source>
</reference>
<evidence type="ECO:0000259" key="5">
    <source>
        <dbReference type="PROSITE" id="PS50902"/>
    </source>
</evidence>
<dbReference type="SUPFAM" id="SSF52218">
    <property type="entry name" value="Flavoproteins"/>
    <property type="match status" value="1"/>
</dbReference>
<evidence type="ECO:0000256" key="4">
    <source>
        <dbReference type="ARBA" id="ARBA00022982"/>
    </source>
</evidence>
<dbReference type="GO" id="GO:0016491">
    <property type="term" value="F:oxidoreductase activity"/>
    <property type="evidence" value="ECO:0007669"/>
    <property type="project" value="TreeGrafter"/>
</dbReference>
<keyword evidence="3" id="KW-0288">FMN</keyword>
<keyword evidence="4" id="KW-0813">Transport</keyword>